<reference evidence="1" key="1">
    <citation type="submission" date="2006-10" db="EMBL/GenBank/DDBJ databases">
        <authorList>
            <person name="Amadeo P."/>
            <person name="Zhao Q."/>
            <person name="Wortman J."/>
            <person name="Fraser-Liggett C."/>
            <person name="Carlton J."/>
        </authorList>
    </citation>
    <scope>NUCLEOTIDE SEQUENCE</scope>
    <source>
        <strain evidence="1">G3</strain>
    </source>
</reference>
<dbReference type="EMBL" id="DS118424">
    <property type="protein sequence ID" value="EAX80710.1"/>
    <property type="molecule type" value="Genomic_DNA"/>
</dbReference>
<sequence length="148" mass="17646">MALQDFVKHFDRFYLCLRTDNRYHYTMRTSFKAGSKYKVNDGSEYLTQWKLTFSKPTNMYILYEKNAVEGLHQLVMKKSKEKVSHLYQGDKCFHDAPFRNMEVSSWIYNVTDIDEPWWVVPYVVDGPVDCDVCIQIWTDNEIGYEEVL</sequence>
<organism evidence="1 2">
    <name type="scientific">Trichomonas vaginalis (strain ATCC PRA-98 / G3)</name>
    <dbReference type="NCBI Taxonomy" id="412133"/>
    <lineage>
        <taxon>Eukaryota</taxon>
        <taxon>Metamonada</taxon>
        <taxon>Parabasalia</taxon>
        <taxon>Trichomonadida</taxon>
        <taxon>Trichomonadidae</taxon>
        <taxon>Trichomonas</taxon>
    </lineage>
</organism>
<evidence type="ECO:0000313" key="2">
    <source>
        <dbReference type="Proteomes" id="UP000001542"/>
    </source>
</evidence>
<protein>
    <submittedName>
        <fullName evidence="1">Uncharacterized protein</fullName>
    </submittedName>
</protein>
<dbReference type="InParanoid" id="A2GQ58"/>
<dbReference type="VEuPathDB" id="TrichDB:TVAGG3_0487760"/>
<dbReference type="AlphaFoldDB" id="A2GQ58"/>
<dbReference type="VEuPathDB" id="TrichDB:TVAG_350740"/>
<reference evidence="1" key="2">
    <citation type="journal article" date="2007" name="Science">
        <title>Draft genome sequence of the sexually transmitted pathogen Trichomonas vaginalis.</title>
        <authorList>
            <person name="Carlton J.M."/>
            <person name="Hirt R.P."/>
            <person name="Silva J.C."/>
            <person name="Delcher A.L."/>
            <person name="Schatz M."/>
            <person name="Zhao Q."/>
            <person name="Wortman J.R."/>
            <person name="Bidwell S.L."/>
            <person name="Alsmark U.C.M."/>
            <person name="Besteiro S."/>
            <person name="Sicheritz-Ponten T."/>
            <person name="Noel C.J."/>
            <person name="Dacks J.B."/>
            <person name="Foster P.G."/>
            <person name="Simillion C."/>
            <person name="Van de Peer Y."/>
            <person name="Miranda-Saavedra D."/>
            <person name="Barton G.J."/>
            <person name="Westrop G.D."/>
            <person name="Mueller S."/>
            <person name="Dessi D."/>
            <person name="Fiori P.L."/>
            <person name="Ren Q."/>
            <person name="Paulsen I."/>
            <person name="Zhang H."/>
            <person name="Bastida-Corcuera F.D."/>
            <person name="Simoes-Barbosa A."/>
            <person name="Brown M.T."/>
            <person name="Hayes R.D."/>
            <person name="Mukherjee M."/>
            <person name="Okumura C.Y."/>
            <person name="Schneider R."/>
            <person name="Smith A.J."/>
            <person name="Vanacova S."/>
            <person name="Villalvazo M."/>
            <person name="Haas B.J."/>
            <person name="Pertea M."/>
            <person name="Feldblyum T.V."/>
            <person name="Utterback T.R."/>
            <person name="Shu C.L."/>
            <person name="Osoegawa K."/>
            <person name="de Jong P.J."/>
            <person name="Hrdy I."/>
            <person name="Horvathova L."/>
            <person name="Zubacova Z."/>
            <person name="Dolezal P."/>
            <person name="Malik S.B."/>
            <person name="Logsdon J.M. Jr."/>
            <person name="Henze K."/>
            <person name="Gupta A."/>
            <person name="Wang C.C."/>
            <person name="Dunne R.L."/>
            <person name="Upcroft J.A."/>
            <person name="Upcroft P."/>
            <person name="White O."/>
            <person name="Salzberg S.L."/>
            <person name="Tang P."/>
            <person name="Chiu C.-H."/>
            <person name="Lee Y.-S."/>
            <person name="Embley T.M."/>
            <person name="Coombs G.H."/>
            <person name="Mottram J.C."/>
            <person name="Tachezy J."/>
            <person name="Fraser-Liggett C.M."/>
            <person name="Johnson P.J."/>
        </authorList>
    </citation>
    <scope>NUCLEOTIDE SEQUENCE [LARGE SCALE GENOMIC DNA]</scope>
    <source>
        <strain evidence="1">G3</strain>
    </source>
</reference>
<proteinExistence type="predicted"/>
<evidence type="ECO:0000313" key="1">
    <source>
        <dbReference type="EMBL" id="EAX80710.1"/>
    </source>
</evidence>
<keyword evidence="2" id="KW-1185">Reference proteome</keyword>
<accession>A2GQ58</accession>
<gene>
    <name evidence="1" type="ORF">TVAG_350740</name>
</gene>
<dbReference type="Proteomes" id="UP000001542">
    <property type="component" value="Unassembled WGS sequence"/>
</dbReference>
<dbReference type="KEGG" id="tva:4738157"/>
<dbReference type="RefSeq" id="XP_001293640.1">
    <property type="nucleotide sequence ID" value="XM_001293639.1"/>
</dbReference>
<name>A2GQ58_TRIV3</name>